<dbReference type="RefSeq" id="XP_007878987.1">
    <property type="nucleotide sequence ID" value="XM_007880796.1"/>
</dbReference>
<name>A0A061H960_9BASI</name>
<evidence type="ECO:0000256" key="2">
    <source>
        <dbReference type="ARBA" id="ARBA00001947"/>
    </source>
</evidence>
<dbReference type="GeneID" id="19317389"/>
<dbReference type="UniPathway" id="UPA00619">
    <property type="reaction ID" value="UER00676"/>
</dbReference>
<evidence type="ECO:0000313" key="12">
    <source>
        <dbReference type="Proteomes" id="UP000053664"/>
    </source>
</evidence>
<comment type="pathway">
    <text evidence="3">Secondary metabolite metabolism; methylglyoxal degradation; (R)-lactate from methylglyoxal: step 2/2.</text>
</comment>
<evidence type="ECO:0000256" key="9">
    <source>
        <dbReference type="ARBA" id="ARBA00031044"/>
    </source>
</evidence>
<dbReference type="Gene3D" id="3.60.15.10">
    <property type="entry name" value="Ribonuclease Z/Hydroxyacylglutathione hydrolase-like"/>
    <property type="match status" value="1"/>
</dbReference>
<keyword evidence="7" id="KW-0378">Hydrolase</keyword>
<dbReference type="HOGENOM" id="CLU_030571_4_0_1"/>
<protein>
    <recommendedName>
        <fullName evidence="5">hydroxyacylglutathione hydrolase</fullName>
        <ecNumber evidence="5">3.1.2.6</ecNumber>
    </recommendedName>
    <alternativeName>
        <fullName evidence="9">Glyoxalase II</fullName>
    </alternativeName>
</protein>
<evidence type="ECO:0000256" key="4">
    <source>
        <dbReference type="ARBA" id="ARBA00006759"/>
    </source>
</evidence>
<evidence type="ECO:0000256" key="3">
    <source>
        <dbReference type="ARBA" id="ARBA00004963"/>
    </source>
</evidence>
<dbReference type="HAMAP" id="MF_01374">
    <property type="entry name" value="Glyoxalase_2"/>
    <property type="match status" value="1"/>
</dbReference>
<comment type="similarity">
    <text evidence="4">Belongs to the metallo-beta-lactamase superfamily. Glyoxalase II family.</text>
</comment>
<proteinExistence type="inferred from homology"/>
<gene>
    <name evidence="11" type="ORF">PFL1_03279</name>
</gene>
<dbReference type="PANTHER" id="PTHR11935:SF94">
    <property type="entry name" value="TENZING NORGAY, ISOFORM C"/>
    <property type="match status" value="1"/>
</dbReference>
<evidence type="ECO:0000256" key="6">
    <source>
        <dbReference type="ARBA" id="ARBA00022723"/>
    </source>
</evidence>
<dbReference type="SUPFAM" id="SSF56281">
    <property type="entry name" value="Metallo-hydrolase/oxidoreductase"/>
    <property type="match status" value="1"/>
</dbReference>
<evidence type="ECO:0000256" key="1">
    <source>
        <dbReference type="ARBA" id="ARBA00001623"/>
    </source>
</evidence>
<evidence type="ECO:0000313" key="11">
    <source>
        <dbReference type="EMBL" id="EPQ28989.1"/>
    </source>
</evidence>
<accession>A0A061H960</accession>
<evidence type="ECO:0000256" key="8">
    <source>
        <dbReference type="ARBA" id="ARBA00022833"/>
    </source>
</evidence>
<dbReference type="Pfam" id="PF16123">
    <property type="entry name" value="HAGH_C"/>
    <property type="match status" value="1"/>
</dbReference>
<dbReference type="InterPro" id="IPR036866">
    <property type="entry name" value="RibonucZ/Hydroxyglut_hydro"/>
</dbReference>
<dbReference type="PANTHER" id="PTHR11935">
    <property type="entry name" value="BETA LACTAMASE DOMAIN"/>
    <property type="match status" value="1"/>
</dbReference>
<dbReference type="GO" id="GO:0019243">
    <property type="term" value="P:methylglyoxal catabolic process to D-lactate via S-lactoyl-glutathione"/>
    <property type="evidence" value="ECO:0007669"/>
    <property type="project" value="InterPro"/>
</dbReference>
<dbReference type="InterPro" id="IPR017782">
    <property type="entry name" value="Hydroxyacylglutathione_Hdrlase"/>
</dbReference>
<comment type="catalytic activity">
    <reaction evidence="1">
        <text>an S-(2-hydroxyacyl)glutathione + H2O = a 2-hydroxy carboxylate + glutathione + H(+)</text>
        <dbReference type="Rhea" id="RHEA:21864"/>
        <dbReference type="ChEBI" id="CHEBI:15377"/>
        <dbReference type="ChEBI" id="CHEBI:15378"/>
        <dbReference type="ChEBI" id="CHEBI:57925"/>
        <dbReference type="ChEBI" id="CHEBI:58896"/>
        <dbReference type="ChEBI" id="CHEBI:71261"/>
        <dbReference type="EC" id="3.1.2.6"/>
    </reaction>
</comment>
<dbReference type="EMBL" id="KE361632">
    <property type="protein sequence ID" value="EPQ28989.1"/>
    <property type="molecule type" value="Genomic_DNA"/>
</dbReference>
<comment type="cofactor">
    <cofactor evidence="2">
        <name>Zn(2+)</name>
        <dbReference type="ChEBI" id="CHEBI:29105"/>
    </cofactor>
</comment>
<dbReference type="GO" id="GO:0046872">
    <property type="term" value="F:metal ion binding"/>
    <property type="evidence" value="ECO:0007669"/>
    <property type="project" value="UniProtKB-KW"/>
</dbReference>
<dbReference type="GO" id="GO:0004416">
    <property type="term" value="F:hydroxyacylglutathione hydrolase activity"/>
    <property type="evidence" value="ECO:0007669"/>
    <property type="project" value="UniProtKB-EC"/>
</dbReference>
<keyword evidence="8" id="KW-0862">Zinc</keyword>
<dbReference type="KEGG" id="pfp:PFL1_03279"/>
<dbReference type="AlphaFoldDB" id="A0A061H960"/>
<keyword evidence="6" id="KW-0479">Metal-binding</keyword>
<dbReference type="Proteomes" id="UP000053664">
    <property type="component" value="Unassembled WGS sequence"/>
</dbReference>
<evidence type="ECO:0000256" key="7">
    <source>
        <dbReference type="ARBA" id="ARBA00022801"/>
    </source>
</evidence>
<reference evidence="11 12" key="1">
    <citation type="journal article" date="2013" name="Plant Cell">
        <title>The transition from a phytopathogenic smut ancestor to an anamorphic biocontrol agent deciphered by comparative whole-genome analysis.</title>
        <authorList>
            <person name="Lefebvre F."/>
            <person name="Joly D.L."/>
            <person name="Labbe C."/>
            <person name="Teichmann B."/>
            <person name="Linning R."/>
            <person name="Belzile F."/>
            <person name="Bakkeren G."/>
            <person name="Belanger R.R."/>
        </authorList>
    </citation>
    <scope>NUCLEOTIDE SEQUENCE [LARGE SCALE GENOMIC DNA]</scope>
    <source>
        <strain evidence="11 12">PF-1</strain>
    </source>
</reference>
<evidence type="ECO:0000259" key="10">
    <source>
        <dbReference type="SMART" id="SM00849"/>
    </source>
</evidence>
<dbReference type="CDD" id="cd07723">
    <property type="entry name" value="hydroxyacylglutathione_hydrolase_MBL-fold"/>
    <property type="match status" value="1"/>
</dbReference>
<evidence type="ECO:0000256" key="5">
    <source>
        <dbReference type="ARBA" id="ARBA00011917"/>
    </source>
</evidence>
<dbReference type="InterPro" id="IPR001279">
    <property type="entry name" value="Metallo-B-lactamas"/>
</dbReference>
<organism evidence="11 12">
    <name type="scientific">Pseudozyma flocculosa PF-1</name>
    <dbReference type="NCBI Taxonomy" id="1277687"/>
    <lineage>
        <taxon>Eukaryota</taxon>
        <taxon>Fungi</taxon>
        <taxon>Dikarya</taxon>
        <taxon>Basidiomycota</taxon>
        <taxon>Ustilaginomycotina</taxon>
        <taxon>Ustilaginomycetes</taxon>
        <taxon>Ustilaginales</taxon>
        <taxon>Ustilaginaceae</taxon>
        <taxon>Pseudozyma</taxon>
    </lineage>
</organism>
<dbReference type="InterPro" id="IPR032282">
    <property type="entry name" value="HAGH_C"/>
</dbReference>
<dbReference type="InterPro" id="IPR035680">
    <property type="entry name" value="Clx_II_MBL"/>
</dbReference>
<dbReference type="Pfam" id="PF00753">
    <property type="entry name" value="Lactamase_B"/>
    <property type="match status" value="1"/>
</dbReference>
<sequence>MLTRAAQTCRHFSQPSTLPPRTLARYFTNTPAARMKVIPVPVRSDNYAYLILSSPQSASDGRQKAAFVDPFDFAKVREVARNDYGIEDEDVIGLLTTHHHADHSGGNEAFAKAFPSLPIWGGSEQIPALNKKVEHGDSFPLFPSINVSCHATPCHTQDSICFFVEDGREGLSQGPEGKDGEKLRAVFTGDTLFVSGCGRFFEGSADEMHKALNVVLASLPGDTVVFCGHEYTKSNVAFSKGVLDADEHVERLVEDLRRQRNGGVTTGVYTIADEKRHNVFMRVADPAVQQKVGGQGEVDTMNKLRELKNQGKLMANI</sequence>
<dbReference type="OrthoDB" id="515692at2759"/>
<dbReference type="EC" id="3.1.2.6" evidence="5"/>
<dbReference type="SMART" id="SM00849">
    <property type="entry name" value="Lactamase_B"/>
    <property type="match status" value="1"/>
</dbReference>
<feature type="domain" description="Metallo-beta-lactamase" evidence="10">
    <location>
        <begin position="45"/>
        <end position="229"/>
    </location>
</feature>
<dbReference type="eggNOG" id="KOG0813">
    <property type="taxonomic scope" value="Eukaryota"/>
</dbReference>